<proteinExistence type="predicted"/>
<organism evidence="1 2">
    <name type="scientific">Neorhizobium lilium</name>
    <dbReference type="NCBI Taxonomy" id="2503024"/>
    <lineage>
        <taxon>Bacteria</taxon>
        <taxon>Pseudomonadati</taxon>
        <taxon>Pseudomonadota</taxon>
        <taxon>Alphaproteobacteria</taxon>
        <taxon>Hyphomicrobiales</taxon>
        <taxon>Rhizobiaceae</taxon>
        <taxon>Rhizobium/Agrobacterium group</taxon>
        <taxon>Neorhizobium</taxon>
    </lineage>
</organism>
<dbReference type="AlphaFoldDB" id="A0A3S3SG08"/>
<protein>
    <submittedName>
        <fullName evidence="1">Uncharacterized protein</fullName>
    </submittedName>
</protein>
<dbReference type="EMBL" id="SBIP01000002">
    <property type="protein sequence ID" value="RWX79430.1"/>
    <property type="molecule type" value="Genomic_DNA"/>
</dbReference>
<dbReference type="SUPFAM" id="SSF51161">
    <property type="entry name" value="Trimeric LpxA-like enzymes"/>
    <property type="match status" value="1"/>
</dbReference>
<dbReference type="OrthoDB" id="5504419at2"/>
<keyword evidence="2" id="KW-1185">Reference proteome</keyword>
<dbReference type="Proteomes" id="UP000287687">
    <property type="component" value="Unassembled WGS sequence"/>
</dbReference>
<gene>
    <name evidence="1" type="ORF">EPK99_11525</name>
</gene>
<sequence>MVGSEFLDAARLRAGFLVVEEVAALAGSGVAIFDPFSTLISAGVALSTGVTIWPGVTLQIREGGCIIIGSDVQLYPGTRIVSAGGKVVVGPQAEIGEEGGFTIKAEGPVCEISIGQGARLLGGGSMTLNNRVGDGAQVLGPIRMQNCQLGSGGTYNEPDPDKRGAVLKGSGVARQIDVPTGMVIQAFGLFSNSSMLPQSHFHPKPQDLSVQG</sequence>
<dbReference type="Gene3D" id="2.160.10.10">
    <property type="entry name" value="Hexapeptide repeat proteins"/>
    <property type="match status" value="1"/>
</dbReference>
<dbReference type="InterPro" id="IPR011004">
    <property type="entry name" value="Trimer_LpxA-like_sf"/>
</dbReference>
<evidence type="ECO:0000313" key="2">
    <source>
        <dbReference type="Proteomes" id="UP000287687"/>
    </source>
</evidence>
<comment type="caution">
    <text evidence="1">The sequence shown here is derived from an EMBL/GenBank/DDBJ whole genome shotgun (WGS) entry which is preliminary data.</text>
</comment>
<accession>A0A3S3SG08</accession>
<reference evidence="1 2" key="1">
    <citation type="submission" date="2019-01" db="EMBL/GenBank/DDBJ databases">
        <title>The draft genome of Rhizobium sp. 24NR.</title>
        <authorList>
            <person name="Liu L."/>
            <person name="Liang L."/>
            <person name="Shi S."/>
            <person name="Xu L."/>
            <person name="Wang X."/>
            <person name="Li L."/>
            <person name="Zhang X."/>
        </authorList>
    </citation>
    <scope>NUCLEOTIDE SEQUENCE [LARGE SCALE GENOMIC DNA]</scope>
    <source>
        <strain evidence="1 2">24NR</strain>
    </source>
</reference>
<name>A0A3S3SG08_9HYPH</name>
<evidence type="ECO:0000313" key="1">
    <source>
        <dbReference type="EMBL" id="RWX79430.1"/>
    </source>
</evidence>